<keyword evidence="8" id="KW-0793">Thylakoid</keyword>
<keyword evidence="3" id="KW-0813">Transport</keyword>
<evidence type="ECO:0000256" key="8">
    <source>
        <dbReference type="ARBA" id="ARBA00023078"/>
    </source>
</evidence>
<evidence type="ECO:0000256" key="7">
    <source>
        <dbReference type="ARBA" id="ARBA00023004"/>
    </source>
</evidence>
<reference evidence="12" key="1">
    <citation type="submission" date="2020-12" db="EMBL/GenBank/DDBJ databases">
        <title>Geomonas sp. Red875, isolated from river sediment.</title>
        <authorList>
            <person name="Xu Z."/>
            <person name="Zhang Z."/>
            <person name="Masuda Y."/>
            <person name="Itoh H."/>
            <person name="Senoo K."/>
        </authorList>
    </citation>
    <scope>NUCLEOTIDE SEQUENCE</scope>
    <source>
        <strain evidence="12">Red875</strain>
    </source>
</reference>
<dbReference type="PROSITE" id="PS51007">
    <property type="entry name" value="CYTC"/>
    <property type="match status" value="1"/>
</dbReference>
<feature type="domain" description="Cytochrome c" evidence="11">
    <location>
        <begin position="28"/>
        <end position="109"/>
    </location>
</feature>
<dbReference type="Pfam" id="PF13442">
    <property type="entry name" value="Cytochrome_CBB3"/>
    <property type="match status" value="1"/>
</dbReference>
<dbReference type="GO" id="GO:0020037">
    <property type="term" value="F:heme binding"/>
    <property type="evidence" value="ECO:0007669"/>
    <property type="project" value="InterPro"/>
</dbReference>
<dbReference type="Proteomes" id="UP000636888">
    <property type="component" value="Unassembled WGS sequence"/>
</dbReference>
<keyword evidence="6" id="KW-0249">Electron transport</keyword>
<evidence type="ECO:0000313" key="12">
    <source>
        <dbReference type="EMBL" id="MBJ6723939.1"/>
    </source>
</evidence>
<dbReference type="GO" id="GO:0009055">
    <property type="term" value="F:electron transfer activity"/>
    <property type="evidence" value="ECO:0007669"/>
    <property type="project" value="InterPro"/>
</dbReference>
<evidence type="ECO:0000256" key="1">
    <source>
        <dbReference type="ARBA" id="ARBA00004518"/>
    </source>
</evidence>
<comment type="caution">
    <text evidence="12">The sequence shown here is derived from an EMBL/GenBank/DDBJ whole genome shotgun (WGS) entry which is preliminary data.</text>
</comment>
<dbReference type="InterPro" id="IPR023655">
    <property type="entry name" value="Cyt_C6"/>
</dbReference>
<organism evidence="12 13">
    <name type="scientific">Geomesophilobacter sediminis</name>
    <dbReference type="NCBI Taxonomy" id="2798584"/>
    <lineage>
        <taxon>Bacteria</taxon>
        <taxon>Pseudomonadati</taxon>
        <taxon>Thermodesulfobacteriota</taxon>
        <taxon>Desulfuromonadia</taxon>
        <taxon>Geobacterales</taxon>
        <taxon>Geobacteraceae</taxon>
        <taxon>Geomesophilobacter</taxon>
    </lineage>
</organism>
<keyword evidence="4 9" id="KW-0349">Heme</keyword>
<evidence type="ECO:0000256" key="10">
    <source>
        <dbReference type="SAM" id="SignalP"/>
    </source>
</evidence>
<dbReference type="SUPFAM" id="SSF46626">
    <property type="entry name" value="Cytochrome c"/>
    <property type="match status" value="1"/>
</dbReference>
<proteinExistence type="inferred from homology"/>
<dbReference type="PANTHER" id="PTHR34688:SF2">
    <property type="entry name" value="CYTOCHROME C6, CHLOROPLASTIC"/>
    <property type="match status" value="1"/>
</dbReference>
<dbReference type="EMBL" id="JAEMHM010000003">
    <property type="protein sequence ID" value="MBJ6723939.1"/>
    <property type="molecule type" value="Genomic_DNA"/>
</dbReference>
<dbReference type="GO" id="GO:0031979">
    <property type="term" value="C:plasma membrane-derived thylakoid lumen"/>
    <property type="evidence" value="ECO:0007669"/>
    <property type="project" value="UniProtKB-SubCell"/>
</dbReference>
<keyword evidence="5 9" id="KW-0479">Metal-binding</keyword>
<dbReference type="PANTHER" id="PTHR34688">
    <property type="entry name" value="CYTOCHROME C6, CHLOROPLASTIC"/>
    <property type="match status" value="1"/>
</dbReference>
<evidence type="ECO:0000256" key="2">
    <source>
        <dbReference type="ARBA" id="ARBA00009650"/>
    </source>
</evidence>
<name>A0A8J7JDV3_9BACT</name>
<dbReference type="Gene3D" id="1.10.760.10">
    <property type="entry name" value="Cytochrome c-like domain"/>
    <property type="match status" value="1"/>
</dbReference>
<keyword evidence="10" id="KW-0732">Signal</keyword>
<feature type="signal peptide" evidence="10">
    <location>
        <begin position="1"/>
        <end position="18"/>
    </location>
</feature>
<comment type="subcellular location">
    <subcellularLocation>
        <location evidence="1">Cellular thylakoid lumen</location>
    </subcellularLocation>
</comment>
<sequence>MKKAVTLGAVLLSISALSVNGYCDVKKGQKINGATEFQEHCASCHPKGGNIVNAKKPLNKKALNANGIRTAKDIVAKMRNPGPGMTKFDEKSVPTVEANAIAEYILKTFK</sequence>
<evidence type="ECO:0000259" key="11">
    <source>
        <dbReference type="PROSITE" id="PS51007"/>
    </source>
</evidence>
<accession>A0A8J7JDV3</accession>
<evidence type="ECO:0000256" key="3">
    <source>
        <dbReference type="ARBA" id="ARBA00022448"/>
    </source>
</evidence>
<protein>
    <submittedName>
        <fullName evidence="12">C-type cytochrome</fullName>
    </submittedName>
</protein>
<comment type="similarity">
    <text evidence="2">Belongs to the cytochrome c family. PetJ subfamily.</text>
</comment>
<evidence type="ECO:0000256" key="6">
    <source>
        <dbReference type="ARBA" id="ARBA00022982"/>
    </source>
</evidence>
<feature type="chain" id="PRO_5035202100" evidence="10">
    <location>
        <begin position="19"/>
        <end position="110"/>
    </location>
</feature>
<dbReference type="InterPro" id="IPR009056">
    <property type="entry name" value="Cyt_c-like_dom"/>
</dbReference>
<dbReference type="GO" id="GO:0005506">
    <property type="term" value="F:iron ion binding"/>
    <property type="evidence" value="ECO:0007669"/>
    <property type="project" value="InterPro"/>
</dbReference>
<dbReference type="AlphaFoldDB" id="A0A8J7JDV3"/>
<evidence type="ECO:0000256" key="4">
    <source>
        <dbReference type="ARBA" id="ARBA00022617"/>
    </source>
</evidence>
<evidence type="ECO:0000256" key="9">
    <source>
        <dbReference type="PROSITE-ProRule" id="PRU00433"/>
    </source>
</evidence>
<keyword evidence="7 9" id="KW-0408">Iron</keyword>
<dbReference type="InterPro" id="IPR036909">
    <property type="entry name" value="Cyt_c-like_dom_sf"/>
</dbReference>
<evidence type="ECO:0000313" key="13">
    <source>
        <dbReference type="Proteomes" id="UP000636888"/>
    </source>
</evidence>
<evidence type="ECO:0000256" key="5">
    <source>
        <dbReference type="ARBA" id="ARBA00022723"/>
    </source>
</evidence>
<dbReference type="RefSeq" id="WP_199382779.1">
    <property type="nucleotide sequence ID" value="NZ_JAEMHM010000003.1"/>
</dbReference>
<keyword evidence="13" id="KW-1185">Reference proteome</keyword>
<gene>
    <name evidence="12" type="ORF">JFN93_04380</name>
</gene>